<organism evidence="3 4">
    <name type="scientific">Micromonospora vinacea</name>
    <dbReference type="NCBI Taxonomy" id="709878"/>
    <lineage>
        <taxon>Bacteria</taxon>
        <taxon>Bacillati</taxon>
        <taxon>Actinomycetota</taxon>
        <taxon>Actinomycetes</taxon>
        <taxon>Micromonosporales</taxon>
        <taxon>Micromonosporaceae</taxon>
        <taxon>Micromonospora</taxon>
    </lineage>
</organism>
<sequence>MAKSGTQSVRSAVWAWPVGILIGLAIGIPVFGAKGGVAFGVALGIAFALGLGAIRGRADGDSARGGPDDRAAGDGAGAPGRG</sequence>
<feature type="transmembrane region" description="Helical" evidence="2">
    <location>
        <begin position="12"/>
        <end position="31"/>
    </location>
</feature>
<protein>
    <submittedName>
        <fullName evidence="3">Uncharacterized protein</fullName>
    </submittedName>
</protein>
<dbReference type="Proteomes" id="UP000631791">
    <property type="component" value="Unassembled WGS sequence"/>
</dbReference>
<evidence type="ECO:0000313" key="4">
    <source>
        <dbReference type="Proteomes" id="UP000631791"/>
    </source>
</evidence>
<gene>
    <name evidence="3" type="ORF">IW249_002824</name>
</gene>
<evidence type="ECO:0000256" key="1">
    <source>
        <dbReference type="SAM" id="MobiDB-lite"/>
    </source>
</evidence>
<comment type="caution">
    <text evidence="3">The sequence shown here is derived from an EMBL/GenBank/DDBJ whole genome shotgun (WGS) entry which is preliminary data.</text>
</comment>
<keyword evidence="4" id="KW-1185">Reference proteome</keyword>
<dbReference type="RefSeq" id="WP_196921211.1">
    <property type="nucleotide sequence ID" value="NZ_JADOTY010000001.1"/>
</dbReference>
<feature type="transmembrane region" description="Helical" evidence="2">
    <location>
        <begin position="37"/>
        <end position="54"/>
    </location>
</feature>
<proteinExistence type="predicted"/>
<feature type="region of interest" description="Disordered" evidence="1">
    <location>
        <begin position="60"/>
        <end position="82"/>
    </location>
</feature>
<name>A0ABS0K1A4_9ACTN</name>
<accession>A0ABS0K1A4</accession>
<reference evidence="3 4" key="1">
    <citation type="submission" date="2020-11" db="EMBL/GenBank/DDBJ databases">
        <title>Sequencing the genomes of 1000 actinobacteria strains.</title>
        <authorList>
            <person name="Klenk H.-P."/>
        </authorList>
    </citation>
    <scope>NUCLEOTIDE SEQUENCE [LARGE SCALE GENOMIC DNA]</scope>
    <source>
        <strain evidence="3 4">DSM 101695</strain>
    </source>
</reference>
<evidence type="ECO:0000256" key="2">
    <source>
        <dbReference type="SAM" id="Phobius"/>
    </source>
</evidence>
<keyword evidence="2" id="KW-0812">Transmembrane</keyword>
<keyword evidence="2" id="KW-1133">Transmembrane helix</keyword>
<keyword evidence="2" id="KW-0472">Membrane</keyword>
<dbReference type="EMBL" id="JADOTY010000001">
    <property type="protein sequence ID" value="MBG6102410.1"/>
    <property type="molecule type" value="Genomic_DNA"/>
</dbReference>
<evidence type="ECO:0000313" key="3">
    <source>
        <dbReference type="EMBL" id="MBG6102410.1"/>
    </source>
</evidence>
<feature type="compositionally biased region" description="Basic and acidic residues" evidence="1">
    <location>
        <begin position="60"/>
        <end position="72"/>
    </location>
</feature>